<dbReference type="GO" id="GO:0004190">
    <property type="term" value="F:aspartic-type endopeptidase activity"/>
    <property type="evidence" value="ECO:0007669"/>
    <property type="project" value="InterPro"/>
</dbReference>
<dbReference type="InterPro" id="IPR011969">
    <property type="entry name" value="Clan_AA_Asp_peptidase_C"/>
</dbReference>
<comment type="caution">
    <text evidence="2">The sequence shown here is derived from an EMBL/GenBank/DDBJ whole genome shotgun (WGS) entry which is preliminary data.</text>
</comment>
<dbReference type="InterPro" id="IPR021109">
    <property type="entry name" value="Peptidase_aspartic_dom_sf"/>
</dbReference>
<sequence>MEFSEIWDRASAAIEAVPRSDLLMVTLAAMVAGWFGTALLRKRVGFGRVISTASTIILAAVLATVVLQLSRLDPRIDLAVPGLDLPEQVVEGGETRIELSRDGHFWLQASINGEDAAFLVDTGATLTAVSPDLAQRAGLEPRSGGIPIQLETANGAILADMTAIDSLSFGNVNARGIDAVIAPNLGKTNVIGMNVLSRLESWRVEGTTMILVPQSGDRND</sequence>
<dbReference type="InterPro" id="IPR001969">
    <property type="entry name" value="Aspartic_peptidase_AS"/>
</dbReference>
<dbReference type="Pfam" id="PF13975">
    <property type="entry name" value="gag-asp_proteas"/>
    <property type="match status" value="1"/>
</dbReference>
<name>A0A850H2M7_9SPHN</name>
<keyword evidence="1" id="KW-0472">Membrane</keyword>
<dbReference type="SUPFAM" id="SSF50630">
    <property type="entry name" value="Acid proteases"/>
    <property type="match status" value="1"/>
</dbReference>
<organism evidence="2 3">
    <name type="scientific">Qipengyuania atrilutea</name>
    <dbReference type="NCBI Taxonomy" id="2744473"/>
    <lineage>
        <taxon>Bacteria</taxon>
        <taxon>Pseudomonadati</taxon>
        <taxon>Pseudomonadota</taxon>
        <taxon>Alphaproteobacteria</taxon>
        <taxon>Sphingomonadales</taxon>
        <taxon>Erythrobacteraceae</taxon>
        <taxon>Qipengyuania</taxon>
    </lineage>
</organism>
<feature type="transmembrane region" description="Helical" evidence="1">
    <location>
        <begin position="21"/>
        <end position="40"/>
    </location>
</feature>
<dbReference type="PROSITE" id="PS00141">
    <property type="entry name" value="ASP_PROTEASE"/>
    <property type="match status" value="1"/>
</dbReference>
<dbReference type="EMBL" id="JABWGV010000001">
    <property type="protein sequence ID" value="NVD44163.1"/>
    <property type="molecule type" value="Genomic_DNA"/>
</dbReference>
<dbReference type="InterPro" id="IPR034122">
    <property type="entry name" value="Retropepsin-like_bacterial"/>
</dbReference>
<evidence type="ECO:0000313" key="3">
    <source>
        <dbReference type="Proteomes" id="UP000561438"/>
    </source>
</evidence>
<evidence type="ECO:0000313" key="2">
    <source>
        <dbReference type="EMBL" id="NVD44163.1"/>
    </source>
</evidence>
<accession>A0A850H2M7</accession>
<proteinExistence type="predicted"/>
<dbReference type="AlphaFoldDB" id="A0A850H2M7"/>
<dbReference type="GO" id="GO:0006508">
    <property type="term" value="P:proteolysis"/>
    <property type="evidence" value="ECO:0007669"/>
    <property type="project" value="UniProtKB-KW"/>
</dbReference>
<keyword evidence="1" id="KW-0812">Transmembrane</keyword>
<protein>
    <submittedName>
        <fullName evidence="2">TIGR02281 family clan AA aspartic protease</fullName>
        <ecNumber evidence="2">3.4.23.-</ecNumber>
    </submittedName>
</protein>
<gene>
    <name evidence="2" type="ORF">HUV48_03905</name>
</gene>
<keyword evidence="2" id="KW-0378">Hydrolase</keyword>
<feature type="transmembrane region" description="Helical" evidence="1">
    <location>
        <begin position="46"/>
        <end position="67"/>
    </location>
</feature>
<evidence type="ECO:0000256" key="1">
    <source>
        <dbReference type="SAM" id="Phobius"/>
    </source>
</evidence>
<keyword evidence="1" id="KW-1133">Transmembrane helix</keyword>
<dbReference type="EC" id="3.4.23.-" evidence="2"/>
<dbReference type="Gene3D" id="2.40.70.10">
    <property type="entry name" value="Acid Proteases"/>
    <property type="match status" value="1"/>
</dbReference>
<dbReference type="CDD" id="cd05483">
    <property type="entry name" value="retropepsin_like_bacteria"/>
    <property type="match status" value="1"/>
</dbReference>
<keyword evidence="3" id="KW-1185">Reference proteome</keyword>
<dbReference type="RefSeq" id="WP_176266431.1">
    <property type="nucleotide sequence ID" value="NZ_JABWGV010000001.1"/>
</dbReference>
<dbReference type="Proteomes" id="UP000561438">
    <property type="component" value="Unassembled WGS sequence"/>
</dbReference>
<keyword evidence="2" id="KW-0645">Protease</keyword>
<dbReference type="NCBIfam" id="TIGR02281">
    <property type="entry name" value="clan_AA_DTGA"/>
    <property type="match status" value="1"/>
</dbReference>
<reference evidence="2 3" key="1">
    <citation type="submission" date="2020-06" db="EMBL/GenBank/DDBJ databases">
        <title>Altererythrobacter sp. HHU K3-1.</title>
        <authorList>
            <person name="Zhang D."/>
            <person name="Xue H."/>
        </authorList>
    </citation>
    <scope>NUCLEOTIDE SEQUENCE [LARGE SCALE GENOMIC DNA]</scope>
    <source>
        <strain evidence="2 3">HHU K3-1</strain>
    </source>
</reference>